<proteinExistence type="predicted"/>
<reference evidence="2" key="1">
    <citation type="submission" date="2020-01" db="EMBL/GenBank/DDBJ databases">
        <authorList>
            <person name="Meier V. D."/>
            <person name="Meier V D."/>
        </authorList>
    </citation>
    <scope>NUCLEOTIDE SEQUENCE</scope>
    <source>
        <strain evidence="2">HLG_WM_MAG_01</strain>
    </source>
</reference>
<keyword evidence="2" id="KW-0808">Transferase</keyword>
<dbReference type="PANTHER" id="PTHR22916">
    <property type="entry name" value="GLYCOSYLTRANSFERASE"/>
    <property type="match status" value="1"/>
</dbReference>
<sequence length="337" mass="40252">MVSIIIPVFNGKKYIKHAIESCLNQSYKNIEIIVIDDGSTDGLDVSYIHAFHTTIKFFSKQNEGLGRTRNLGMSLAKGEYIFFLDADDTLPVGAIQTLREIIDGNDFAIGRCKRVYYDRHQNIYHEVIWKKNIFYKKHNKYNLIIDTIATNKLYRKIFLVQNNINFLVGLYEDKLFTLKVFENSQKFIYIKDVVYHWHIHYNSASITNSLSINNLKERMKVNYQCMEYINDQLLLKVLCQNIIKHDFKVYINKIHIYSLEERAELYTIYKNFLIKYDSLIDKKQYFVDKIILEEIHDKELILEEFLNISKENNTKNKWVKLKKYIRYLLFYAKSSFR</sequence>
<dbReference type="EMBL" id="CACVAS010000058">
    <property type="protein sequence ID" value="CAA6812656.1"/>
    <property type="molecule type" value="Genomic_DNA"/>
</dbReference>
<protein>
    <submittedName>
        <fullName evidence="2">Glycosyltransferase EpsJ</fullName>
    </submittedName>
</protein>
<accession>A0A6S6TCM5</accession>
<dbReference type="GO" id="GO:0016758">
    <property type="term" value="F:hexosyltransferase activity"/>
    <property type="evidence" value="ECO:0007669"/>
    <property type="project" value="UniProtKB-ARBA"/>
</dbReference>
<dbReference type="Pfam" id="PF00535">
    <property type="entry name" value="Glycos_transf_2"/>
    <property type="match status" value="1"/>
</dbReference>
<dbReference type="AlphaFoldDB" id="A0A6S6TCM5"/>
<evidence type="ECO:0000313" key="2">
    <source>
        <dbReference type="EMBL" id="CAA6812656.1"/>
    </source>
</evidence>
<organism evidence="2">
    <name type="scientific">uncultured Sulfurovum sp</name>
    <dbReference type="NCBI Taxonomy" id="269237"/>
    <lineage>
        <taxon>Bacteria</taxon>
        <taxon>Pseudomonadati</taxon>
        <taxon>Campylobacterota</taxon>
        <taxon>Epsilonproteobacteria</taxon>
        <taxon>Campylobacterales</taxon>
        <taxon>Sulfurovaceae</taxon>
        <taxon>Sulfurovum</taxon>
        <taxon>environmental samples</taxon>
    </lineage>
</organism>
<dbReference type="PANTHER" id="PTHR22916:SF3">
    <property type="entry name" value="UDP-GLCNAC:BETAGAL BETA-1,3-N-ACETYLGLUCOSAMINYLTRANSFERASE-LIKE PROTEIN 1"/>
    <property type="match status" value="1"/>
</dbReference>
<evidence type="ECO:0000259" key="1">
    <source>
        <dbReference type="Pfam" id="PF00535"/>
    </source>
</evidence>
<gene>
    <name evidence="2" type="ORF">HELGO_WM310</name>
</gene>
<dbReference type="InterPro" id="IPR029044">
    <property type="entry name" value="Nucleotide-diphossugar_trans"/>
</dbReference>
<feature type="domain" description="Glycosyltransferase 2-like" evidence="1">
    <location>
        <begin position="3"/>
        <end position="156"/>
    </location>
</feature>
<dbReference type="Gene3D" id="3.90.550.10">
    <property type="entry name" value="Spore Coat Polysaccharide Biosynthesis Protein SpsA, Chain A"/>
    <property type="match status" value="1"/>
</dbReference>
<dbReference type="InterPro" id="IPR001173">
    <property type="entry name" value="Glyco_trans_2-like"/>
</dbReference>
<dbReference type="SUPFAM" id="SSF53448">
    <property type="entry name" value="Nucleotide-diphospho-sugar transferases"/>
    <property type="match status" value="1"/>
</dbReference>
<name>A0A6S6TCM5_9BACT</name>
<dbReference type="CDD" id="cd00761">
    <property type="entry name" value="Glyco_tranf_GTA_type"/>
    <property type="match status" value="1"/>
</dbReference>